<dbReference type="InterPro" id="IPR059093">
    <property type="entry name" value="HA_Alsin"/>
</dbReference>
<sequence>MSIGKLLIDDQPHQVLPALAKTIGLNEAIFLQQLHYLLNYSKNHIEGKSWIFNTYEQWQEIFCYWSISTIRRTIESVKTRGLLIATDKFNKMKMDKTKWYTIDYDRLANLDISTVKNNNPSVQNEQSDCSKWTDVSVQNEQSNNQKNTQKNTTKDIKKTTQKKSTALTLLAQFGITEQLAEDFITHRKAKKAPITKTALERLQKQADLAGLPLAEVAEIMIERGWRGFKASWDWQETPQNRSKKSKFDDNDDSWWRGKTIEIRGY</sequence>
<proteinExistence type="predicted"/>
<feature type="compositionally biased region" description="Polar residues" evidence="1">
    <location>
        <begin position="117"/>
        <end position="137"/>
    </location>
</feature>
<comment type="caution">
    <text evidence="3">The sequence shown here is derived from an EMBL/GenBank/DDBJ whole genome shotgun (WGS) entry which is preliminary data.</text>
</comment>
<reference evidence="3" key="2">
    <citation type="submission" date="2021-09" db="EMBL/GenBank/DDBJ databases">
        <authorList>
            <person name="Gilroy R."/>
        </authorList>
    </citation>
    <scope>NUCLEOTIDE SEQUENCE</scope>
    <source>
        <strain evidence="3">ChiHjej11B10-15683</strain>
    </source>
</reference>
<dbReference type="Pfam" id="PF26202">
    <property type="entry name" value="HA_Alsin"/>
    <property type="match status" value="1"/>
</dbReference>
<evidence type="ECO:0000313" key="4">
    <source>
        <dbReference type="Proteomes" id="UP000749334"/>
    </source>
</evidence>
<evidence type="ECO:0000256" key="1">
    <source>
        <dbReference type="SAM" id="MobiDB-lite"/>
    </source>
</evidence>
<accession>A0A921HB85</accession>
<feature type="compositionally biased region" description="Low complexity" evidence="1">
    <location>
        <begin position="138"/>
        <end position="151"/>
    </location>
</feature>
<reference evidence="3" key="1">
    <citation type="journal article" date="2021" name="PeerJ">
        <title>Extensive microbial diversity within the chicken gut microbiome revealed by metagenomics and culture.</title>
        <authorList>
            <person name="Gilroy R."/>
            <person name="Ravi A."/>
            <person name="Getino M."/>
            <person name="Pursley I."/>
            <person name="Horton D.L."/>
            <person name="Alikhan N.F."/>
            <person name="Baker D."/>
            <person name="Gharbi K."/>
            <person name="Hall N."/>
            <person name="Watson M."/>
            <person name="Adriaenssens E.M."/>
            <person name="Foster-Nyarko E."/>
            <person name="Jarju S."/>
            <person name="Secka A."/>
            <person name="Antonio M."/>
            <person name="Oren A."/>
            <person name="Chaudhuri R.R."/>
            <person name="La Ragione R."/>
            <person name="Hildebrand F."/>
            <person name="Pallen M.J."/>
        </authorList>
    </citation>
    <scope>NUCLEOTIDE SEQUENCE</scope>
    <source>
        <strain evidence="3">ChiHjej11B10-15683</strain>
    </source>
</reference>
<evidence type="ECO:0000313" key="3">
    <source>
        <dbReference type="EMBL" id="HJF74083.1"/>
    </source>
</evidence>
<name>A0A921HB85_9PAST</name>
<feature type="region of interest" description="Disordered" evidence="1">
    <location>
        <begin position="117"/>
        <end position="158"/>
    </location>
</feature>
<dbReference type="AlphaFoldDB" id="A0A921HB85"/>
<gene>
    <name evidence="3" type="ORF">K8W15_07865</name>
</gene>
<dbReference type="Proteomes" id="UP000749334">
    <property type="component" value="Unassembled WGS sequence"/>
</dbReference>
<evidence type="ECO:0000259" key="2">
    <source>
        <dbReference type="Pfam" id="PF26202"/>
    </source>
</evidence>
<feature type="domain" description="Alsin helical array" evidence="2">
    <location>
        <begin position="83"/>
        <end position="184"/>
    </location>
</feature>
<dbReference type="EMBL" id="DYVQ01000071">
    <property type="protein sequence ID" value="HJF74083.1"/>
    <property type="molecule type" value="Genomic_DNA"/>
</dbReference>
<protein>
    <recommendedName>
        <fullName evidence="2">Alsin helical array domain-containing protein</fullName>
    </recommendedName>
</protein>
<organism evidence="3 4">
    <name type="scientific">Gallibacterium anatis</name>
    <dbReference type="NCBI Taxonomy" id="750"/>
    <lineage>
        <taxon>Bacteria</taxon>
        <taxon>Pseudomonadati</taxon>
        <taxon>Pseudomonadota</taxon>
        <taxon>Gammaproteobacteria</taxon>
        <taxon>Pasteurellales</taxon>
        <taxon>Pasteurellaceae</taxon>
        <taxon>Gallibacterium</taxon>
    </lineage>
</organism>